<dbReference type="SUPFAM" id="SSF47413">
    <property type="entry name" value="lambda repressor-like DNA-binding domains"/>
    <property type="match status" value="1"/>
</dbReference>
<dbReference type="InterPro" id="IPR001387">
    <property type="entry name" value="Cro/C1-type_HTH"/>
</dbReference>
<dbReference type="SMART" id="SM00530">
    <property type="entry name" value="HTH_XRE"/>
    <property type="match status" value="1"/>
</dbReference>
<dbReference type="Pfam" id="PF01381">
    <property type="entry name" value="HTH_3"/>
    <property type="match status" value="1"/>
</dbReference>
<reference evidence="3" key="1">
    <citation type="journal article" date="2019" name="Int. J. Syst. Evol. Microbiol.">
        <title>The Global Catalogue of Microorganisms (GCM) 10K type strain sequencing project: providing services to taxonomists for standard genome sequencing and annotation.</title>
        <authorList>
            <consortium name="The Broad Institute Genomics Platform"/>
            <consortium name="The Broad Institute Genome Sequencing Center for Infectious Disease"/>
            <person name="Wu L."/>
            <person name="Ma J."/>
        </authorList>
    </citation>
    <scope>NUCLEOTIDE SEQUENCE [LARGE SCALE GENOMIC DNA]</scope>
    <source>
        <strain evidence="3">CGMCC 4.7349</strain>
    </source>
</reference>
<accession>A0ABQ2MUT6</accession>
<proteinExistence type="predicted"/>
<feature type="domain" description="HTH cro/C1-type" evidence="1">
    <location>
        <begin position="24"/>
        <end position="68"/>
    </location>
</feature>
<evidence type="ECO:0000259" key="1">
    <source>
        <dbReference type="PROSITE" id="PS50943"/>
    </source>
</evidence>
<dbReference type="InterPro" id="IPR010982">
    <property type="entry name" value="Lambda_DNA-bd_dom_sf"/>
</dbReference>
<dbReference type="EMBL" id="BMNG01000026">
    <property type="protein sequence ID" value="GGO59056.1"/>
    <property type="molecule type" value="Genomic_DNA"/>
</dbReference>
<protein>
    <submittedName>
        <fullName evidence="2">Transcriptional regulator</fullName>
    </submittedName>
</protein>
<dbReference type="CDD" id="cd00093">
    <property type="entry name" value="HTH_XRE"/>
    <property type="match status" value="1"/>
</dbReference>
<keyword evidence="3" id="KW-1185">Reference proteome</keyword>
<dbReference type="PROSITE" id="PS50943">
    <property type="entry name" value="HTH_CROC1"/>
    <property type="match status" value="1"/>
</dbReference>
<name>A0ABQ2MUT6_9ACTN</name>
<gene>
    <name evidence="2" type="ORF">GCM10012286_79780</name>
</gene>
<sequence length="406" mass="43882">MRDWQEWSGYTNGQRIKLLRGKAITQAQLAEMTGLSIVTIRKAEQDQAMTLPTVSKVAAALGVSVSTVLGQTTPHRGATFQERQLIRRLSHAVHDAAAGDHPLTVEPADLSTMGRVIDDAWDLYGASNYGELGAILPPLLHSVQAAVDVANVTQLELATGALSDVFLLSTYLSNQLEARDVAYAAVSQARALAKRSADPLRLARVEAARSWVFRRDNRARESFELVTRAAAEIEPSYSNTTTEHLTAYGNLVNHCAVAASRLGQHHASTARDYLSQAHAVGARLGQEHRIHGGTFGPATATVKAVDVKLYTNDVAGALKLIKSHPDLSGLPPTVRDRYFLDVALAQCRARMWDASLDTLEEVCLRSPQWATHQAVPALIIQSIGAASTSRIRRIASVVGVQAIPRA</sequence>
<dbReference type="Proteomes" id="UP000656881">
    <property type="component" value="Unassembled WGS sequence"/>
</dbReference>
<dbReference type="Gene3D" id="1.10.260.40">
    <property type="entry name" value="lambda repressor-like DNA-binding domains"/>
    <property type="match status" value="1"/>
</dbReference>
<organism evidence="2 3">
    <name type="scientific">Streptomyces lasiicapitis</name>
    <dbReference type="NCBI Taxonomy" id="1923961"/>
    <lineage>
        <taxon>Bacteria</taxon>
        <taxon>Bacillati</taxon>
        <taxon>Actinomycetota</taxon>
        <taxon>Actinomycetes</taxon>
        <taxon>Kitasatosporales</taxon>
        <taxon>Streptomycetaceae</taxon>
        <taxon>Streptomyces</taxon>
    </lineage>
</organism>
<dbReference type="RefSeq" id="WP_189177588.1">
    <property type="nucleotide sequence ID" value="NZ_BMNG01000026.1"/>
</dbReference>
<comment type="caution">
    <text evidence="2">The sequence shown here is derived from an EMBL/GenBank/DDBJ whole genome shotgun (WGS) entry which is preliminary data.</text>
</comment>
<evidence type="ECO:0000313" key="3">
    <source>
        <dbReference type="Proteomes" id="UP000656881"/>
    </source>
</evidence>
<evidence type="ECO:0000313" key="2">
    <source>
        <dbReference type="EMBL" id="GGO59056.1"/>
    </source>
</evidence>